<evidence type="ECO:0000313" key="2">
    <source>
        <dbReference type="EMBL" id="PKY02280.1"/>
    </source>
</evidence>
<organism evidence="2 3">
    <name type="scientific">Aspergillus campestris (strain IBT 28561)</name>
    <dbReference type="NCBI Taxonomy" id="1392248"/>
    <lineage>
        <taxon>Eukaryota</taxon>
        <taxon>Fungi</taxon>
        <taxon>Dikarya</taxon>
        <taxon>Ascomycota</taxon>
        <taxon>Pezizomycotina</taxon>
        <taxon>Eurotiomycetes</taxon>
        <taxon>Eurotiomycetidae</taxon>
        <taxon>Eurotiales</taxon>
        <taxon>Aspergillaceae</taxon>
        <taxon>Aspergillus</taxon>
        <taxon>Aspergillus subgen. Circumdati</taxon>
    </lineage>
</organism>
<comment type="caution">
    <text evidence="2">The sequence shown here is derived from an EMBL/GenBank/DDBJ whole genome shotgun (WGS) entry which is preliminary data.</text>
</comment>
<dbReference type="AlphaFoldDB" id="A0A2I1CXD5"/>
<proteinExistence type="predicted"/>
<evidence type="ECO:0008006" key="4">
    <source>
        <dbReference type="Google" id="ProtNLM"/>
    </source>
</evidence>
<name>A0A2I1CXD5_ASPC2</name>
<evidence type="ECO:0000313" key="3">
    <source>
        <dbReference type="Proteomes" id="UP000234254"/>
    </source>
</evidence>
<feature type="signal peptide" evidence="1">
    <location>
        <begin position="1"/>
        <end position="22"/>
    </location>
</feature>
<sequence>MVSRNPSTLPLSTVLLLVTCLGYYDEHPFYSIVFSPVLIKGEVGCVIHSLSFFCSVHSTKVCTSFVIMLYGDHPSFCSVFMFAPSCHEASLLPPGKPPNKINLSFITEVLRPTDTDKTYKHDLS</sequence>
<accession>A0A2I1CXD5</accession>
<keyword evidence="3" id="KW-1185">Reference proteome</keyword>
<protein>
    <recommendedName>
        <fullName evidence="4">Secreted protein</fullName>
    </recommendedName>
</protein>
<dbReference type="RefSeq" id="XP_024690874.1">
    <property type="nucleotide sequence ID" value="XM_024841948.1"/>
</dbReference>
<feature type="chain" id="PRO_5014190478" description="Secreted protein" evidence="1">
    <location>
        <begin position="23"/>
        <end position="124"/>
    </location>
</feature>
<keyword evidence="1" id="KW-0732">Signal</keyword>
<dbReference type="VEuPathDB" id="FungiDB:P168DRAFT_44254"/>
<dbReference type="EMBL" id="MSFM01000010">
    <property type="protein sequence ID" value="PKY02280.1"/>
    <property type="molecule type" value="Genomic_DNA"/>
</dbReference>
<dbReference type="GeneID" id="36549477"/>
<evidence type="ECO:0000256" key="1">
    <source>
        <dbReference type="SAM" id="SignalP"/>
    </source>
</evidence>
<reference evidence="2" key="1">
    <citation type="submission" date="2016-12" db="EMBL/GenBank/DDBJ databases">
        <title>The genomes of Aspergillus section Nigri reveals drivers in fungal speciation.</title>
        <authorList>
            <consortium name="DOE Joint Genome Institute"/>
            <person name="Vesth T.C."/>
            <person name="Nybo J."/>
            <person name="Theobald S."/>
            <person name="Brandl J."/>
            <person name="Frisvad J.C."/>
            <person name="Nielsen K.F."/>
            <person name="Lyhne E.K."/>
            <person name="Kogle M.E."/>
            <person name="Kuo A."/>
            <person name="Riley R."/>
            <person name="Clum A."/>
            <person name="Nolan M."/>
            <person name="Lipzen A."/>
            <person name="Salamov A."/>
            <person name="Henrissat B."/>
            <person name="Wiebenga A."/>
            <person name="De vries R.P."/>
            <person name="Grigoriev I.V."/>
            <person name="Mortensen U.H."/>
            <person name="Andersen M.R."/>
            <person name="Baker S.E."/>
        </authorList>
    </citation>
    <scope>NUCLEOTIDE SEQUENCE</scope>
    <source>
        <strain evidence="2">IBT 28561</strain>
    </source>
</reference>
<gene>
    <name evidence="2" type="ORF">P168DRAFT_44254</name>
</gene>
<dbReference type="Proteomes" id="UP000234254">
    <property type="component" value="Unassembled WGS sequence"/>
</dbReference>